<dbReference type="RefSeq" id="WP_267775302.1">
    <property type="nucleotide sequence ID" value="NZ_JAPNKE010000002.1"/>
</dbReference>
<dbReference type="PANTHER" id="PTHR11851">
    <property type="entry name" value="METALLOPROTEASE"/>
    <property type="match status" value="1"/>
</dbReference>
<proteinExistence type="predicted"/>
<gene>
    <name evidence="5" type="ORF">OV079_41855</name>
</gene>
<protein>
    <submittedName>
        <fullName evidence="5">Pitrilysin family protein</fullName>
    </submittedName>
</protein>
<evidence type="ECO:0000256" key="1">
    <source>
        <dbReference type="SAM" id="MobiDB-lite"/>
    </source>
</evidence>
<name>A0A9X3J0R3_9BACT</name>
<feature type="domain" description="Peptidase M16 N-terminal" evidence="3">
    <location>
        <begin position="90"/>
        <end position="205"/>
    </location>
</feature>
<evidence type="ECO:0000256" key="2">
    <source>
        <dbReference type="SAM" id="SignalP"/>
    </source>
</evidence>
<dbReference type="InterPro" id="IPR011765">
    <property type="entry name" value="Pept_M16_N"/>
</dbReference>
<evidence type="ECO:0000259" key="3">
    <source>
        <dbReference type="Pfam" id="PF00675"/>
    </source>
</evidence>
<dbReference type="PROSITE" id="PS51257">
    <property type="entry name" value="PROKAR_LIPOPROTEIN"/>
    <property type="match status" value="1"/>
</dbReference>
<keyword evidence="2" id="KW-0732">Signal</keyword>
<dbReference type="InterPro" id="IPR050361">
    <property type="entry name" value="MPP/UQCRC_Complex"/>
</dbReference>
<feature type="signal peptide" evidence="2">
    <location>
        <begin position="1"/>
        <end position="17"/>
    </location>
</feature>
<evidence type="ECO:0000313" key="5">
    <source>
        <dbReference type="EMBL" id="MCY1011982.1"/>
    </source>
</evidence>
<evidence type="ECO:0000259" key="4">
    <source>
        <dbReference type="Pfam" id="PF05193"/>
    </source>
</evidence>
<dbReference type="SUPFAM" id="SSF63411">
    <property type="entry name" value="LuxS/MPP-like metallohydrolase"/>
    <property type="match status" value="2"/>
</dbReference>
<feature type="chain" id="PRO_5040869268" evidence="2">
    <location>
        <begin position="18"/>
        <end position="517"/>
    </location>
</feature>
<evidence type="ECO:0000313" key="6">
    <source>
        <dbReference type="Proteomes" id="UP001150924"/>
    </source>
</evidence>
<accession>A0A9X3J0R3</accession>
<sequence>MKTTITLSLLALSAAVAACKPKTATQEPVEQPSTAPVATAPSDTEAAPPPANWPDEPYRATRPTAGQVAELKLPQVETFKLDNGLEVYLVRNDKLPTVYMNFEFDFGAVSDPKTQVGLHSICLDLLDEGTKNLDKVAWEEKQADHAVSVSAGAGSDTSNLNVRSLKRELPAALDLLAEMLREPGMREADFERLKDRRKASIAQAKGNPGSIAGRVIGPLLWGADHPYGRIETDKTIDAVQLKDCAKVVGKLKPGGARLWVVGQISQDEIKQELASRLPEWKGKAPAKVNVAAAKPRLGSVFFVHVKDAPQSSVYVGHAGPKRNATDYEATDLMAEILGGSFSSRINMNLREDKGYTYGGRAGFGYRRAGSTFAASSQVRTDATGPSLREIAKEIATMRTTDAKPDELFRVQEGALLALPAEFDTPTSTLMAFRQLKFFGLPLDWYDGYQKRLRAVDIAAVRKAAEKHLRAKDFVVLVVGDANKVLGDLDAIATEKLFGAGGVVVLDADAQPTKRPTE</sequence>
<comment type="caution">
    <text evidence="5">The sequence shown here is derived from an EMBL/GenBank/DDBJ whole genome shotgun (WGS) entry which is preliminary data.</text>
</comment>
<dbReference type="InterPro" id="IPR011249">
    <property type="entry name" value="Metalloenz_LuxS/M16"/>
</dbReference>
<dbReference type="EMBL" id="JAPNKE010000002">
    <property type="protein sequence ID" value="MCY1011982.1"/>
    <property type="molecule type" value="Genomic_DNA"/>
</dbReference>
<dbReference type="InterPro" id="IPR007863">
    <property type="entry name" value="Peptidase_M16_C"/>
</dbReference>
<dbReference type="Gene3D" id="3.30.830.10">
    <property type="entry name" value="Metalloenzyme, LuxS/M16 peptidase-like"/>
    <property type="match status" value="2"/>
</dbReference>
<feature type="region of interest" description="Disordered" evidence="1">
    <location>
        <begin position="23"/>
        <end position="60"/>
    </location>
</feature>
<dbReference type="Pfam" id="PF05193">
    <property type="entry name" value="Peptidase_M16_C"/>
    <property type="match status" value="1"/>
</dbReference>
<keyword evidence="6" id="KW-1185">Reference proteome</keyword>
<feature type="domain" description="Peptidase M16 C-terminal" evidence="4">
    <location>
        <begin position="253"/>
        <end position="411"/>
    </location>
</feature>
<dbReference type="GO" id="GO:0046872">
    <property type="term" value="F:metal ion binding"/>
    <property type="evidence" value="ECO:0007669"/>
    <property type="project" value="InterPro"/>
</dbReference>
<dbReference type="Proteomes" id="UP001150924">
    <property type="component" value="Unassembled WGS sequence"/>
</dbReference>
<dbReference type="Pfam" id="PF00675">
    <property type="entry name" value="Peptidase_M16"/>
    <property type="match status" value="1"/>
</dbReference>
<reference evidence="5" key="1">
    <citation type="submission" date="2022-11" db="EMBL/GenBank/DDBJ databases">
        <title>Minimal conservation of predation-associated metabolite biosynthetic gene clusters underscores biosynthetic potential of Myxococcota including descriptions for ten novel species: Archangium lansinium sp. nov., Myxococcus landrumus sp. nov., Nannocystis bai.</title>
        <authorList>
            <person name="Ahearne A."/>
            <person name="Stevens C."/>
            <person name="Phillips K."/>
        </authorList>
    </citation>
    <scope>NUCLEOTIDE SEQUENCE</scope>
    <source>
        <strain evidence="5">Na p29</strain>
    </source>
</reference>
<dbReference type="PANTHER" id="PTHR11851:SF224">
    <property type="entry name" value="PROCESSING PROTEASE"/>
    <property type="match status" value="1"/>
</dbReference>
<organism evidence="5 6">
    <name type="scientific">Nannocystis pusilla</name>
    <dbReference type="NCBI Taxonomy" id="889268"/>
    <lineage>
        <taxon>Bacteria</taxon>
        <taxon>Pseudomonadati</taxon>
        <taxon>Myxococcota</taxon>
        <taxon>Polyangia</taxon>
        <taxon>Nannocystales</taxon>
        <taxon>Nannocystaceae</taxon>
        <taxon>Nannocystis</taxon>
    </lineage>
</organism>
<feature type="compositionally biased region" description="Polar residues" evidence="1">
    <location>
        <begin position="23"/>
        <end position="36"/>
    </location>
</feature>
<dbReference type="AlphaFoldDB" id="A0A9X3J0R3"/>